<dbReference type="PRINTS" id="PR00953">
    <property type="entry name" value="TYPE3IMRPROT"/>
</dbReference>
<dbReference type="GO" id="GO:0006605">
    <property type="term" value="P:protein targeting"/>
    <property type="evidence" value="ECO:0007669"/>
    <property type="project" value="InterPro"/>
</dbReference>
<keyword evidence="6 7" id="KW-0472">Membrane</keyword>
<evidence type="ECO:0000256" key="6">
    <source>
        <dbReference type="ARBA" id="ARBA00023136"/>
    </source>
</evidence>
<gene>
    <name evidence="8" type="ORF">DK847_08635</name>
</gene>
<keyword evidence="8" id="KW-0966">Cell projection</keyword>
<dbReference type="GO" id="GO:0005886">
    <property type="term" value="C:plasma membrane"/>
    <property type="evidence" value="ECO:0007669"/>
    <property type="project" value="UniProtKB-SubCell"/>
</dbReference>
<evidence type="ECO:0000256" key="7">
    <source>
        <dbReference type="SAM" id="Phobius"/>
    </source>
</evidence>
<comment type="caution">
    <text evidence="8">The sequence shown here is derived from an EMBL/GenBank/DDBJ whole genome shotgun (WGS) entry which is preliminary data.</text>
</comment>
<name>A0A2W2BND9_9HYPH</name>
<dbReference type="EMBL" id="QKVK01000003">
    <property type="protein sequence ID" value="PZF77377.1"/>
    <property type="molecule type" value="Genomic_DNA"/>
</dbReference>
<feature type="transmembrane region" description="Helical" evidence="7">
    <location>
        <begin position="9"/>
        <end position="28"/>
    </location>
</feature>
<comment type="similarity">
    <text evidence="2">Belongs to the FliR/MopE/SpaR family.</text>
</comment>
<sequence>MTHTIETQLLGLFLLFCRIGGCMLFAPGLSSPRVPMHVRLFAALAVTVAVAPMLMPGTFPDLSRGSDDRRLWLILSESLVGVMIGLLARCFFLALQFAATAISNFVGLSGIPGIPLEESDTGSPLSTLVSTASVTLIFAMGLHLELLRAVIDSYAVMPLGNWIGAGSLLTNLLTTLAETWLLALRLAAPFLLYGVMVNVALGIGNRFAQQISVYHATTGAVMLGGFLLFYIVWVDWAMVFTGSYQAWLRDGGF</sequence>
<keyword evidence="8" id="KW-0969">Cilium</keyword>
<accession>A0A2W2BND9</accession>
<keyword evidence="4 7" id="KW-0812">Transmembrane</keyword>
<organism evidence="8 9">
    <name type="scientific">Aestuariivirga litoralis</name>
    <dbReference type="NCBI Taxonomy" id="2650924"/>
    <lineage>
        <taxon>Bacteria</taxon>
        <taxon>Pseudomonadati</taxon>
        <taxon>Pseudomonadota</taxon>
        <taxon>Alphaproteobacteria</taxon>
        <taxon>Hyphomicrobiales</taxon>
        <taxon>Aestuariivirgaceae</taxon>
        <taxon>Aestuariivirga</taxon>
    </lineage>
</organism>
<evidence type="ECO:0000256" key="5">
    <source>
        <dbReference type="ARBA" id="ARBA00022989"/>
    </source>
</evidence>
<evidence type="ECO:0000313" key="9">
    <source>
        <dbReference type="Proteomes" id="UP000248795"/>
    </source>
</evidence>
<dbReference type="PANTHER" id="PTHR30065">
    <property type="entry name" value="FLAGELLAR BIOSYNTHETIC PROTEIN FLIR"/>
    <property type="match status" value="1"/>
</dbReference>
<reference evidence="9" key="1">
    <citation type="submission" date="2018-06" db="EMBL/GenBank/DDBJ databases">
        <title>Aestuariibacter litoralis strain KCTC 52945T.</title>
        <authorList>
            <person name="Li X."/>
            <person name="Salam N."/>
            <person name="Li J.-L."/>
            <person name="Chen Y.-M."/>
            <person name="Yang Z.-W."/>
            <person name="Zhang L.-Y."/>
            <person name="Han M.-X."/>
            <person name="Xiao M."/>
            <person name="Li W.-J."/>
        </authorList>
    </citation>
    <scope>NUCLEOTIDE SEQUENCE [LARGE SCALE GENOMIC DNA]</scope>
    <source>
        <strain evidence="9">KCTC 52945</strain>
    </source>
</reference>
<evidence type="ECO:0000256" key="4">
    <source>
        <dbReference type="ARBA" id="ARBA00022692"/>
    </source>
</evidence>
<proteinExistence type="inferred from homology"/>
<dbReference type="InterPro" id="IPR002010">
    <property type="entry name" value="T3SS_IM_R"/>
</dbReference>
<comment type="subcellular location">
    <subcellularLocation>
        <location evidence="1">Cell membrane</location>
        <topology evidence="1">Multi-pass membrane protein</topology>
    </subcellularLocation>
</comment>
<evidence type="ECO:0000313" key="8">
    <source>
        <dbReference type="EMBL" id="PZF77377.1"/>
    </source>
</evidence>
<feature type="transmembrane region" description="Helical" evidence="7">
    <location>
        <begin position="122"/>
        <end position="142"/>
    </location>
</feature>
<evidence type="ECO:0000256" key="2">
    <source>
        <dbReference type="ARBA" id="ARBA00009772"/>
    </source>
</evidence>
<keyword evidence="5 7" id="KW-1133">Transmembrane helix</keyword>
<feature type="transmembrane region" description="Helical" evidence="7">
    <location>
        <begin position="180"/>
        <end position="201"/>
    </location>
</feature>
<keyword evidence="8" id="KW-0282">Flagellum</keyword>
<protein>
    <submittedName>
        <fullName evidence="8">Flagellar biosynthetic protein FliR</fullName>
    </submittedName>
</protein>
<keyword evidence="9" id="KW-1185">Reference proteome</keyword>
<dbReference type="Pfam" id="PF01311">
    <property type="entry name" value="Bac_export_1"/>
    <property type="match status" value="1"/>
</dbReference>
<feature type="transmembrane region" description="Helical" evidence="7">
    <location>
        <begin position="154"/>
        <end position="174"/>
    </location>
</feature>
<dbReference type="RefSeq" id="WP_111197782.1">
    <property type="nucleotide sequence ID" value="NZ_QKVK01000003.1"/>
</dbReference>
<evidence type="ECO:0000256" key="1">
    <source>
        <dbReference type="ARBA" id="ARBA00004651"/>
    </source>
</evidence>
<dbReference type="PANTHER" id="PTHR30065:SF1">
    <property type="entry name" value="SURFACE PRESENTATION OF ANTIGENS PROTEIN SPAR"/>
    <property type="match status" value="1"/>
</dbReference>
<feature type="transmembrane region" description="Helical" evidence="7">
    <location>
        <begin position="71"/>
        <end position="102"/>
    </location>
</feature>
<keyword evidence="3" id="KW-1003">Cell membrane</keyword>
<dbReference type="Proteomes" id="UP000248795">
    <property type="component" value="Unassembled WGS sequence"/>
</dbReference>
<evidence type="ECO:0000256" key="3">
    <source>
        <dbReference type="ARBA" id="ARBA00022475"/>
    </source>
</evidence>
<dbReference type="AlphaFoldDB" id="A0A2W2BND9"/>
<feature type="transmembrane region" description="Helical" evidence="7">
    <location>
        <begin position="40"/>
        <end position="59"/>
    </location>
</feature>
<feature type="transmembrane region" description="Helical" evidence="7">
    <location>
        <begin position="213"/>
        <end position="233"/>
    </location>
</feature>